<dbReference type="Gene3D" id="3.30.420.40">
    <property type="match status" value="2"/>
</dbReference>
<dbReference type="GO" id="GO:0032153">
    <property type="term" value="C:cell division site"/>
    <property type="evidence" value="ECO:0007669"/>
    <property type="project" value="UniProtKB-UniRule"/>
</dbReference>
<feature type="domain" description="SHS2" evidence="8">
    <location>
        <begin position="10"/>
        <end position="196"/>
    </location>
</feature>
<comment type="similarity">
    <text evidence="1">Belongs to the heat shock protein 70 family.</text>
</comment>
<dbReference type="Pfam" id="PF02491">
    <property type="entry name" value="SHS2_FTSA"/>
    <property type="match status" value="1"/>
</dbReference>
<comment type="function">
    <text evidence="6 7">Cell division protein that is involved in the assembly of the Z ring. May serve as a membrane anchor for the Z ring.</text>
</comment>
<protein>
    <recommendedName>
        <fullName evidence="6 7">Cell division protein FtsA</fullName>
    </recommendedName>
</protein>
<dbReference type="FunFam" id="3.30.420.40:FF:000035">
    <property type="entry name" value="Cell division protein FtsA"/>
    <property type="match status" value="1"/>
</dbReference>
<evidence type="ECO:0000256" key="1">
    <source>
        <dbReference type="ARBA" id="ARBA00007381"/>
    </source>
</evidence>
<dbReference type="Gene3D" id="3.30.1490.110">
    <property type="match status" value="1"/>
</dbReference>
<evidence type="ECO:0000256" key="3">
    <source>
        <dbReference type="ARBA" id="ARBA00022618"/>
    </source>
</evidence>
<comment type="subcellular location">
    <subcellularLocation>
        <location evidence="6">Cell membrane</location>
        <topology evidence="6">Peripheral membrane protein</topology>
        <orientation evidence="6">Cytoplasmic side</orientation>
    </subcellularLocation>
    <text evidence="6">Localizes to the Z ring in an FtsZ-dependent manner. Targeted to the membrane through a conserved C-terminal amphipathic helix.</text>
</comment>
<evidence type="ECO:0000256" key="5">
    <source>
        <dbReference type="ARBA" id="ARBA00023306"/>
    </source>
</evidence>
<dbReference type="InterPro" id="IPR050696">
    <property type="entry name" value="FtsA/MreB"/>
</dbReference>
<name>A0A1F6T7I6_9PROT</name>
<keyword evidence="2 6" id="KW-1003">Cell membrane</keyword>
<dbReference type="Pfam" id="PF14450">
    <property type="entry name" value="FtsA"/>
    <property type="match status" value="2"/>
</dbReference>
<comment type="caution">
    <text evidence="9">The sequence shown here is derived from an EMBL/GenBank/DDBJ whole genome shotgun (WGS) entry which is preliminary data.</text>
</comment>
<evidence type="ECO:0000256" key="6">
    <source>
        <dbReference type="HAMAP-Rule" id="MF_02033"/>
    </source>
</evidence>
<dbReference type="HAMAP" id="MF_02033">
    <property type="entry name" value="FtsA"/>
    <property type="match status" value="1"/>
</dbReference>
<dbReference type="EMBL" id="MFSR01000003">
    <property type="protein sequence ID" value="OGI41092.1"/>
    <property type="molecule type" value="Genomic_DNA"/>
</dbReference>
<dbReference type="InterPro" id="IPR043129">
    <property type="entry name" value="ATPase_NBD"/>
</dbReference>
<dbReference type="PANTHER" id="PTHR32432">
    <property type="entry name" value="CELL DIVISION PROTEIN FTSA-RELATED"/>
    <property type="match status" value="1"/>
</dbReference>
<organism evidence="9 10">
    <name type="scientific">Candidatus Muproteobacteria bacterium RBG_16_64_10</name>
    <dbReference type="NCBI Taxonomy" id="1817757"/>
    <lineage>
        <taxon>Bacteria</taxon>
        <taxon>Pseudomonadati</taxon>
        <taxon>Pseudomonadota</taxon>
        <taxon>Candidatus Muproteobacteria</taxon>
    </lineage>
</organism>
<reference evidence="9 10" key="1">
    <citation type="journal article" date="2016" name="Nat. Commun.">
        <title>Thousands of microbial genomes shed light on interconnected biogeochemical processes in an aquifer system.</title>
        <authorList>
            <person name="Anantharaman K."/>
            <person name="Brown C.T."/>
            <person name="Hug L.A."/>
            <person name="Sharon I."/>
            <person name="Castelle C.J."/>
            <person name="Probst A.J."/>
            <person name="Thomas B.C."/>
            <person name="Singh A."/>
            <person name="Wilkins M.J."/>
            <person name="Karaoz U."/>
            <person name="Brodie E.L."/>
            <person name="Williams K.H."/>
            <person name="Hubbard S.S."/>
            <person name="Banfield J.F."/>
        </authorList>
    </citation>
    <scope>NUCLEOTIDE SEQUENCE [LARGE SCALE GENOMIC DNA]</scope>
</reference>
<dbReference type="SMART" id="SM00842">
    <property type="entry name" value="FtsA"/>
    <property type="match status" value="1"/>
</dbReference>
<keyword evidence="3 6" id="KW-0132">Cell division</keyword>
<dbReference type="CDD" id="cd24048">
    <property type="entry name" value="ASKHA_NBD_FtsA"/>
    <property type="match status" value="1"/>
</dbReference>
<proteinExistence type="inferred from homology"/>
<dbReference type="NCBIfam" id="NF007009">
    <property type="entry name" value="PRK09472.1"/>
    <property type="match status" value="1"/>
</dbReference>
<sequence>MSKKSEEGLIVGLDIGTSKVLAIVGEVNAGGETEIVGVGMHPSRGMKKGVVVNIESTVQSIQRAVEEAELMAGCQIRSVYAGIAGSHINSFNSHGIVAIKDKEVGPGDVERVLEAARALAIPADQKVLHILPQEYIIDKQDGVREPIGMCGVRLEARVHIVTGAVSAAQNIVKCVRRCGLEVDNIILEQLASSIAVLTEDEKELGVCLIDIGGGTTDISVFTEGAIRHTAVIPIAGDQVTNDIAVALRTPTQYAEDIKKKYGCAHTQLAKPDETIEVPSVGDRPPRKLARQTLADVVEPRIEELYGLVQAELRRSGFEDVIGSGIVLTGGSSKMDGMVDLAEEVFHMPVRLGVPQYVGGLSGVVHNPIYSTGVGLVLFGTQRRDKKTYSDQGRYPGVGVKGVVGKMRSWFQGNF</sequence>
<evidence type="ECO:0000313" key="10">
    <source>
        <dbReference type="Proteomes" id="UP000179334"/>
    </source>
</evidence>
<evidence type="ECO:0000256" key="7">
    <source>
        <dbReference type="PIRNR" id="PIRNR003101"/>
    </source>
</evidence>
<evidence type="ECO:0000256" key="4">
    <source>
        <dbReference type="ARBA" id="ARBA00023136"/>
    </source>
</evidence>
<dbReference type="InterPro" id="IPR020823">
    <property type="entry name" value="Cell_div_FtsA"/>
</dbReference>
<accession>A0A1F6T7I6</accession>
<dbReference type="FunFam" id="3.30.1490.110:FF:000001">
    <property type="entry name" value="Cell division protein FtsA"/>
    <property type="match status" value="1"/>
</dbReference>
<dbReference type="PANTHER" id="PTHR32432:SF4">
    <property type="entry name" value="CELL DIVISION PROTEIN FTSA"/>
    <property type="match status" value="1"/>
</dbReference>
<dbReference type="InterPro" id="IPR018181">
    <property type="entry name" value="Heat_shock_70_CS"/>
</dbReference>
<evidence type="ECO:0000259" key="8">
    <source>
        <dbReference type="SMART" id="SM00842"/>
    </source>
</evidence>
<dbReference type="GO" id="GO:0043093">
    <property type="term" value="P:FtsZ-dependent cytokinesis"/>
    <property type="evidence" value="ECO:0007669"/>
    <property type="project" value="UniProtKB-UniRule"/>
</dbReference>
<comment type="similarity">
    <text evidence="6 7">Belongs to the FtsA/MreB family.</text>
</comment>
<keyword evidence="4 6" id="KW-0472">Membrane</keyword>
<dbReference type="NCBIfam" id="TIGR01174">
    <property type="entry name" value="ftsA"/>
    <property type="match status" value="1"/>
</dbReference>
<dbReference type="GO" id="GO:0009898">
    <property type="term" value="C:cytoplasmic side of plasma membrane"/>
    <property type="evidence" value="ECO:0007669"/>
    <property type="project" value="UniProtKB-UniRule"/>
</dbReference>
<dbReference type="PIRSF" id="PIRSF003101">
    <property type="entry name" value="FtsA"/>
    <property type="match status" value="1"/>
</dbReference>
<keyword evidence="5 6" id="KW-0131">Cell cycle</keyword>
<dbReference type="SUPFAM" id="SSF53067">
    <property type="entry name" value="Actin-like ATPase domain"/>
    <property type="match status" value="2"/>
</dbReference>
<comment type="subunit">
    <text evidence="6">Self-interacts. Interacts with FtsZ.</text>
</comment>
<dbReference type="PROSITE" id="PS00329">
    <property type="entry name" value="HSP70_2"/>
    <property type="match status" value="1"/>
</dbReference>
<gene>
    <name evidence="6" type="primary">ftsA</name>
    <name evidence="9" type="ORF">A2V91_01830</name>
</gene>
<dbReference type="InterPro" id="IPR003494">
    <property type="entry name" value="SHS2_FtsA"/>
</dbReference>
<evidence type="ECO:0000256" key="2">
    <source>
        <dbReference type="ARBA" id="ARBA00022475"/>
    </source>
</evidence>
<dbReference type="FunFam" id="3.30.420.40:FF:000032">
    <property type="entry name" value="Cell division protein FtsA"/>
    <property type="match status" value="1"/>
</dbReference>
<dbReference type="AlphaFoldDB" id="A0A1F6T7I6"/>
<evidence type="ECO:0000313" key="9">
    <source>
        <dbReference type="EMBL" id="OGI41092.1"/>
    </source>
</evidence>
<dbReference type="Proteomes" id="UP000179334">
    <property type="component" value="Unassembled WGS sequence"/>
</dbReference>